<proteinExistence type="predicted"/>
<dbReference type="InterPro" id="IPR036388">
    <property type="entry name" value="WH-like_DNA-bd_sf"/>
</dbReference>
<dbReference type="RefSeq" id="WP_020540434.1">
    <property type="nucleotide sequence ID" value="NZ_CP068985.1"/>
</dbReference>
<keyword evidence="2" id="KW-1185">Reference proteome</keyword>
<dbReference type="EMBL" id="CP068985">
    <property type="protein sequence ID" value="QYC42212.1"/>
    <property type="molecule type" value="Genomic_DNA"/>
</dbReference>
<dbReference type="Proteomes" id="UP000824681">
    <property type="component" value="Chromosome"/>
</dbReference>
<protein>
    <submittedName>
        <fullName evidence="1">Transcriptional regulator SlyA</fullName>
    </submittedName>
</protein>
<organism evidence="1 2">
    <name type="scientific">Nonomuraea coxensis DSM 45129</name>
    <dbReference type="NCBI Taxonomy" id="1122611"/>
    <lineage>
        <taxon>Bacteria</taxon>
        <taxon>Bacillati</taxon>
        <taxon>Actinomycetota</taxon>
        <taxon>Actinomycetes</taxon>
        <taxon>Streptosporangiales</taxon>
        <taxon>Streptosporangiaceae</taxon>
        <taxon>Nonomuraea</taxon>
    </lineage>
</organism>
<gene>
    <name evidence="1" type="primary">slyA3</name>
    <name evidence="1" type="ORF">Nocox_23040</name>
</gene>
<accession>A0ABX8U396</accession>
<evidence type="ECO:0000313" key="2">
    <source>
        <dbReference type="Proteomes" id="UP000824681"/>
    </source>
</evidence>
<dbReference type="InterPro" id="IPR036390">
    <property type="entry name" value="WH_DNA-bd_sf"/>
</dbReference>
<reference evidence="1 2" key="1">
    <citation type="journal article" date="2021" name="ACS Chem. Biol.">
        <title>Genomic-Led Discovery of a Novel Glycopeptide Antibiotic by Nonomuraea coxensis DSM 45129.</title>
        <authorList>
            <person name="Yushchuk O."/>
            <person name="Vior N.M."/>
            <person name="Andreo-Vidal A."/>
            <person name="Berini F."/>
            <person name="Ruckert C."/>
            <person name="Busche T."/>
            <person name="Binda E."/>
            <person name="Kalinowski J."/>
            <person name="Truman A.W."/>
            <person name="Marinelli F."/>
        </authorList>
    </citation>
    <scope>NUCLEOTIDE SEQUENCE [LARGE SCALE GENOMIC DNA]</scope>
    <source>
        <strain evidence="1 2">DSM 45129</strain>
    </source>
</reference>
<evidence type="ECO:0000313" key="1">
    <source>
        <dbReference type="EMBL" id="QYC42212.1"/>
    </source>
</evidence>
<dbReference type="SUPFAM" id="SSF46785">
    <property type="entry name" value="Winged helix' DNA-binding domain"/>
    <property type="match status" value="1"/>
</dbReference>
<sequence length="139" mass="15500">MERPIGYWLKHLDRLIEAEAERVLAEEGLTRRHWQVLNTLHQAPRTANGLGETLGPFWQPGAITLEDVTGELARRGWLTEDAEGRHTLTPEGLAGHAAAREKVHGIRSAFLTGLTEEEYTGTVRALRRMAANLEARQAS</sequence>
<name>A0ABX8U396_9ACTN</name>
<dbReference type="Gene3D" id="1.10.10.10">
    <property type="entry name" value="Winged helix-like DNA-binding domain superfamily/Winged helix DNA-binding domain"/>
    <property type="match status" value="1"/>
</dbReference>